<dbReference type="SUPFAM" id="SSF49899">
    <property type="entry name" value="Concanavalin A-like lectins/glucanases"/>
    <property type="match status" value="1"/>
</dbReference>
<dbReference type="InterPro" id="IPR050258">
    <property type="entry name" value="Leguminous_Lectin"/>
</dbReference>
<accession>A0A7W7MBA3</accession>
<evidence type="ECO:0000313" key="2">
    <source>
        <dbReference type="Proteomes" id="UP000546162"/>
    </source>
</evidence>
<organism evidence="1 2">
    <name type="scientific">Actinoplanes octamycinicus</name>
    <dbReference type="NCBI Taxonomy" id="135948"/>
    <lineage>
        <taxon>Bacteria</taxon>
        <taxon>Bacillati</taxon>
        <taxon>Actinomycetota</taxon>
        <taxon>Actinomycetes</taxon>
        <taxon>Micromonosporales</taxon>
        <taxon>Micromonosporaceae</taxon>
        <taxon>Actinoplanes</taxon>
    </lineage>
</organism>
<keyword evidence="2" id="KW-1185">Reference proteome</keyword>
<dbReference type="CDD" id="cd01951">
    <property type="entry name" value="lectin_L-type"/>
    <property type="match status" value="1"/>
</dbReference>
<dbReference type="RefSeq" id="WP_185043887.1">
    <property type="nucleotide sequence ID" value="NZ_BAABFG010000005.1"/>
</dbReference>
<dbReference type="Pfam" id="PF18483">
    <property type="entry name" value="Lectin_L-type_dom"/>
    <property type="match status" value="1"/>
</dbReference>
<dbReference type="EMBL" id="JACHNB010000001">
    <property type="protein sequence ID" value="MBB4743625.1"/>
    <property type="molecule type" value="Genomic_DNA"/>
</dbReference>
<dbReference type="Gene3D" id="2.60.120.200">
    <property type="match status" value="1"/>
</dbReference>
<sequence length="229" mass="23979">MTASPAVADVEYPDFGAAGTLSLNGSAAVVRTGPGRVPVLRLTGGGYQQMGSAWAAERVDLTKSFDTTFEVLLDGRARGADGIAFVLQASGPRALGGWGGGLGYRGLKRSVAVEFDDYRNAPDPNDNHIGLVVNNNPDHHLVTAESPVPLFGAPFRARVVYDGVSHRLRAYLGGPGGEAEPHLVLDRTVDLSRQIGAAAAWAGFTGSTGYVRSTQDILSWSLTTSGNGR</sequence>
<dbReference type="InterPro" id="IPR013320">
    <property type="entry name" value="ConA-like_dom_sf"/>
</dbReference>
<reference evidence="1 2" key="1">
    <citation type="submission" date="2020-08" db="EMBL/GenBank/DDBJ databases">
        <title>Sequencing the genomes of 1000 actinobacteria strains.</title>
        <authorList>
            <person name="Klenk H.-P."/>
        </authorList>
    </citation>
    <scope>NUCLEOTIDE SEQUENCE [LARGE SCALE GENOMIC DNA]</scope>
    <source>
        <strain evidence="1 2">DSM 45809</strain>
    </source>
</reference>
<comment type="caution">
    <text evidence="1">The sequence shown here is derived from an EMBL/GenBank/DDBJ whole genome shotgun (WGS) entry which is preliminary data.</text>
</comment>
<gene>
    <name evidence="1" type="ORF">BJY16_007084</name>
</gene>
<name>A0A7W7MBA3_9ACTN</name>
<proteinExistence type="predicted"/>
<dbReference type="Proteomes" id="UP000546162">
    <property type="component" value="Unassembled WGS sequence"/>
</dbReference>
<evidence type="ECO:0008006" key="3">
    <source>
        <dbReference type="Google" id="ProtNLM"/>
    </source>
</evidence>
<dbReference type="InterPro" id="IPR056573">
    <property type="entry name" value="Lectin_L-type_dom"/>
</dbReference>
<evidence type="ECO:0000313" key="1">
    <source>
        <dbReference type="EMBL" id="MBB4743625.1"/>
    </source>
</evidence>
<dbReference type="PANTHER" id="PTHR32401:SF48">
    <property type="entry name" value="LEGUME LECTIN DOMAIN-CONTAINING PROTEIN"/>
    <property type="match status" value="1"/>
</dbReference>
<dbReference type="PANTHER" id="PTHR32401">
    <property type="entry name" value="CONCANAVALIN A-LIKE LECTIN FAMILY PROTEIN"/>
    <property type="match status" value="1"/>
</dbReference>
<protein>
    <recommendedName>
        <fullName evidence="3">Legume-like lectin family protein</fullName>
    </recommendedName>
</protein>
<dbReference type="AlphaFoldDB" id="A0A7W7MBA3"/>